<sequence length="491" mass="54470">MFESLLTEKFSNGFDIVLGVALLFSSIFTIILVTLPSQYDPYMDRPLKVVVEEGNEIKVKRKDGSDTSEFKQGRTVQIVVLGDIGRSPRMQYHALSIAKHGGRVFLIGYQESEIHPDIVSNPLIEVVPLVPAPAFLLSSSKLLFPILAPLKVLWQVRSLYRALCYRTQPGRWMLVQNPPSIPTLAVASLVCFIRNTQLVIDWHNFGYSILALKLGNSHPLVKISALYEGVFAKAAKHHFTVTHAMARVLKESYGVTAQALHDRPGPMFRPINPHERSKFLNRFPETAQYAQELTASFNRPWKLIVSSTSWTADEDFSILLDALCTYSAQVAARPGLPNILAIITGKGPQKEHYLGKIRALNQEKKLLNVVIQTAWLTSEDYATLLAAADLGVSLHTSSSGVDLPMKVVDMFGAGLPVIGWGKFEAWSELVKEDVNGKGFESSQQLAEQLLGLLGGKAGLLETLKNGAVEESKNRWDDEWDRVGGKLLRLIE</sequence>
<evidence type="ECO:0000313" key="1">
    <source>
        <dbReference type="EMBL" id="KAF2625206.1"/>
    </source>
</evidence>
<organism evidence="1 2">
    <name type="scientific">Macroventuria anomochaeta</name>
    <dbReference type="NCBI Taxonomy" id="301207"/>
    <lineage>
        <taxon>Eukaryota</taxon>
        <taxon>Fungi</taxon>
        <taxon>Dikarya</taxon>
        <taxon>Ascomycota</taxon>
        <taxon>Pezizomycotina</taxon>
        <taxon>Dothideomycetes</taxon>
        <taxon>Pleosporomycetidae</taxon>
        <taxon>Pleosporales</taxon>
        <taxon>Pleosporineae</taxon>
        <taxon>Didymellaceae</taxon>
        <taxon>Macroventuria</taxon>
    </lineage>
</organism>
<proteinExistence type="predicted"/>
<comment type="caution">
    <text evidence="1">The sequence shown here is derived from an EMBL/GenBank/DDBJ whole genome shotgun (WGS) entry which is preliminary data.</text>
</comment>
<evidence type="ECO:0000313" key="2">
    <source>
        <dbReference type="Proteomes" id="UP000799754"/>
    </source>
</evidence>
<accession>A0ACB6RT21</accession>
<protein>
    <submittedName>
        <fullName evidence="1">Glycosyltransferase family 33 protein</fullName>
    </submittedName>
</protein>
<reference evidence="1" key="1">
    <citation type="journal article" date="2020" name="Stud. Mycol.">
        <title>101 Dothideomycetes genomes: a test case for predicting lifestyles and emergence of pathogens.</title>
        <authorList>
            <person name="Haridas S."/>
            <person name="Albert R."/>
            <person name="Binder M."/>
            <person name="Bloem J."/>
            <person name="Labutti K."/>
            <person name="Salamov A."/>
            <person name="Andreopoulos B."/>
            <person name="Baker S."/>
            <person name="Barry K."/>
            <person name="Bills G."/>
            <person name="Bluhm B."/>
            <person name="Cannon C."/>
            <person name="Castanera R."/>
            <person name="Culley D."/>
            <person name="Daum C."/>
            <person name="Ezra D."/>
            <person name="Gonzalez J."/>
            <person name="Henrissat B."/>
            <person name="Kuo A."/>
            <person name="Liang C."/>
            <person name="Lipzen A."/>
            <person name="Lutzoni F."/>
            <person name="Magnuson J."/>
            <person name="Mondo S."/>
            <person name="Nolan M."/>
            <person name="Ohm R."/>
            <person name="Pangilinan J."/>
            <person name="Park H.-J."/>
            <person name="Ramirez L."/>
            <person name="Alfaro M."/>
            <person name="Sun H."/>
            <person name="Tritt A."/>
            <person name="Yoshinaga Y."/>
            <person name="Zwiers L.-H."/>
            <person name="Turgeon B."/>
            <person name="Goodwin S."/>
            <person name="Spatafora J."/>
            <person name="Crous P."/>
            <person name="Grigoriev I."/>
        </authorList>
    </citation>
    <scope>NUCLEOTIDE SEQUENCE</scope>
    <source>
        <strain evidence="1">CBS 525.71</strain>
    </source>
</reference>
<dbReference type="EMBL" id="MU006727">
    <property type="protein sequence ID" value="KAF2625206.1"/>
    <property type="molecule type" value="Genomic_DNA"/>
</dbReference>
<keyword evidence="2" id="KW-1185">Reference proteome</keyword>
<dbReference type="Proteomes" id="UP000799754">
    <property type="component" value="Unassembled WGS sequence"/>
</dbReference>
<gene>
    <name evidence="1" type="ORF">BU25DRAFT_413010</name>
</gene>
<name>A0ACB6RT21_9PLEO</name>